<protein>
    <submittedName>
        <fullName evidence="2">Alpha/beta hydrolase</fullName>
    </submittedName>
</protein>
<feature type="domain" description="Serine aminopeptidase S33" evidence="1">
    <location>
        <begin position="19"/>
        <end position="146"/>
    </location>
</feature>
<sequence>MLKQNLKIKNIPAILWGDKSDKIFVVVHGNMSNKADDAIVVFAEEVTVLGYQVLSFDLPEHGERKDENYSCKVQNCVRDLNTIMHYAKSLSNDISLFACSMGAYFSLLAYSQDQLKQCLFLSPVVNMERIINNMMIWFSVTENRLKTEKEVSTPIGQTLYWDYYCYVKEHPIVAWNNPTSILYGSEDNLCEFDVVAAFAKRFNFELQVMEQGEHYFHTEEQLQFFRQWLKKHINVNFFKGTLTN</sequence>
<keyword evidence="3" id="KW-1185">Reference proteome</keyword>
<dbReference type="EMBL" id="JAZHFS010000004">
    <property type="protein sequence ID" value="MEF2111905.1"/>
    <property type="molecule type" value="Genomic_DNA"/>
</dbReference>
<proteinExistence type="predicted"/>
<evidence type="ECO:0000259" key="1">
    <source>
        <dbReference type="Pfam" id="PF12146"/>
    </source>
</evidence>
<organism evidence="2 3">
    <name type="scientific">Clostridium frigoriphilum</name>
    <dbReference type="NCBI Taxonomy" id="443253"/>
    <lineage>
        <taxon>Bacteria</taxon>
        <taxon>Bacillati</taxon>
        <taxon>Bacillota</taxon>
        <taxon>Clostridia</taxon>
        <taxon>Eubacteriales</taxon>
        <taxon>Clostridiaceae</taxon>
        <taxon>Clostridium</taxon>
    </lineage>
</organism>
<dbReference type="RefSeq" id="WP_216250118.1">
    <property type="nucleotide sequence ID" value="NZ_JAZHFS010000004.1"/>
</dbReference>
<dbReference type="GO" id="GO:0016787">
    <property type="term" value="F:hydrolase activity"/>
    <property type="evidence" value="ECO:0007669"/>
    <property type="project" value="UniProtKB-KW"/>
</dbReference>
<gene>
    <name evidence="2" type="ORF">SJI18_06220</name>
</gene>
<dbReference type="Pfam" id="PF12146">
    <property type="entry name" value="Hydrolase_4"/>
    <property type="match status" value="1"/>
</dbReference>
<dbReference type="InterPro" id="IPR022742">
    <property type="entry name" value="Hydrolase_4"/>
</dbReference>
<reference evidence="2 3" key="1">
    <citation type="submission" date="2023-11" db="EMBL/GenBank/DDBJ databases">
        <title>Draft genome sequence of a psychrophilic Clostridium strain from permafrost water brine.</title>
        <authorList>
            <person name="Shcherbakova V.A."/>
            <person name="Trubitsyn V.E."/>
            <person name="Zakharyuk A.G."/>
        </authorList>
    </citation>
    <scope>NUCLEOTIDE SEQUENCE [LARGE SCALE GENOMIC DNA]</scope>
    <source>
        <strain evidence="2 3">14F</strain>
    </source>
</reference>
<accession>A0ABU7UN78</accession>
<comment type="caution">
    <text evidence="2">The sequence shown here is derived from an EMBL/GenBank/DDBJ whole genome shotgun (WGS) entry which is preliminary data.</text>
</comment>
<dbReference type="Proteomes" id="UP001498469">
    <property type="component" value="Unassembled WGS sequence"/>
</dbReference>
<name>A0ABU7UN78_9CLOT</name>
<keyword evidence="2" id="KW-0378">Hydrolase</keyword>
<evidence type="ECO:0000313" key="3">
    <source>
        <dbReference type="Proteomes" id="UP001498469"/>
    </source>
</evidence>
<evidence type="ECO:0000313" key="2">
    <source>
        <dbReference type="EMBL" id="MEF2111905.1"/>
    </source>
</evidence>